<dbReference type="PRINTS" id="PR00080">
    <property type="entry name" value="SDRFAMILY"/>
</dbReference>
<evidence type="ECO:0000256" key="1">
    <source>
        <dbReference type="ARBA" id="ARBA00006484"/>
    </source>
</evidence>
<dbReference type="PANTHER" id="PTHR43639:SF1">
    <property type="entry name" value="SHORT-CHAIN DEHYDROGENASE_REDUCTASE FAMILY PROTEIN"/>
    <property type="match status" value="1"/>
</dbReference>
<keyword evidence="4" id="KW-1185">Reference proteome</keyword>
<dbReference type="PANTHER" id="PTHR43639">
    <property type="entry name" value="OXIDOREDUCTASE, SHORT-CHAIN DEHYDROGENASE/REDUCTASE FAMILY (AFU_ORTHOLOGUE AFUA_5G02870)"/>
    <property type="match status" value="1"/>
</dbReference>
<name>A0A127QIF6_9BURK</name>
<dbReference type="AlphaFoldDB" id="A0A127QIF6"/>
<comment type="similarity">
    <text evidence="1">Belongs to the short-chain dehydrogenases/reductases (SDR) family.</text>
</comment>
<dbReference type="Gene3D" id="3.40.50.720">
    <property type="entry name" value="NAD(P)-binding Rossmann-like Domain"/>
    <property type="match status" value="1"/>
</dbReference>
<keyword evidence="2" id="KW-0560">Oxidoreductase</keyword>
<accession>A0A127QIF6</accession>
<proteinExistence type="inferred from homology"/>
<dbReference type="PRINTS" id="PR00081">
    <property type="entry name" value="GDHRDH"/>
</dbReference>
<dbReference type="GO" id="GO:0016491">
    <property type="term" value="F:oxidoreductase activity"/>
    <property type="evidence" value="ECO:0007669"/>
    <property type="project" value="UniProtKB-KW"/>
</dbReference>
<dbReference type="Proteomes" id="UP000071778">
    <property type="component" value="Chromosome"/>
</dbReference>
<dbReference type="OrthoDB" id="9803333at2"/>
<dbReference type="RefSeq" id="WP_061532943.1">
    <property type="nucleotide sequence ID" value="NZ_CP013233.1"/>
</dbReference>
<dbReference type="SUPFAM" id="SSF51735">
    <property type="entry name" value="NAD(P)-binding Rossmann-fold domains"/>
    <property type="match status" value="1"/>
</dbReference>
<sequence>MSKLNGKVAIVTGASKGIGAGIAIGLAAQGASVVVNYVNSKEDADRAVAEIVAQGGKAISVQADVSKAADVQRLFAETKRQFDRLDVLVNNAGIFKFAPVEAVTEEGFHHHYNSNVLSVFLTIQEALKYFGTAGGSIINIVTAGVEMNPPWSSLYTSTKSAVATITRVLAKELGARNIRVNAIAPGATDTEGAKAIGFIGSGMDTQMISATPLGRLGKPSDIAPAAVFLASDDAAWVSGDILFVSGGLR</sequence>
<dbReference type="NCBIfam" id="NF005559">
    <property type="entry name" value="PRK07231.1"/>
    <property type="match status" value="1"/>
</dbReference>
<reference evidence="3 4" key="1">
    <citation type="submission" date="2015-11" db="EMBL/GenBank/DDBJ databases">
        <title>Exploring the genomic traits of fungus-feeding bacterial genus Collimonas.</title>
        <authorList>
            <person name="Song C."/>
            <person name="Schmidt R."/>
            <person name="de Jager V."/>
            <person name="Krzyzanowska D."/>
            <person name="Jongedijk E."/>
            <person name="Cankar K."/>
            <person name="Beekwilder J."/>
            <person name="van Veen A."/>
            <person name="de Boer W."/>
            <person name="van Veen J.A."/>
            <person name="Garbeva P."/>
        </authorList>
    </citation>
    <scope>NUCLEOTIDE SEQUENCE [LARGE SCALE GENOMIC DNA]</scope>
    <source>
        <strain evidence="3 4">Ter282</strain>
    </source>
</reference>
<gene>
    <name evidence="3" type="ORF">CAter282_1608</name>
</gene>
<dbReference type="EMBL" id="CP013235">
    <property type="protein sequence ID" value="AMP09392.1"/>
    <property type="molecule type" value="Genomic_DNA"/>
</dbReference>
<protein>
    <submittedName>
        <fullName evidence="3">Short chain dehydrogenase family protein</fullName>
    </submittedName>
</protein>
<dbReference type="InterPro" id="IPR036291">
    <property type="entry name" value="NAD(P)-bd_dom_sf"/>
</dbReference>
<evidence type="ECO:0000256" key="2">
    <source>
        <dbReference type="ARBA" id="ARBA00023002"/>
    </source>
</evidence>
<organism evidence="3 4">
    <name type="scientific">Collimonas arenae</name>
    <dbReference type="NCBI Taxonomy" id="279058"/>
    <lineage>
        <taxon>Bacteria</taxon>
        <taxon>Pseudomonadati</taxon>
        <taxon>Pseudomonadota</taxon>
        <taxon>Betaproteobacteria</taxon>
        <taxon>Burkholderiales</taxon>
        <taxon>Oxalobacteraceae</taxon>
        <taxon>Collimonas</taxon>
    </lineage>
</organism>
<evidence type="ECO:0000313" key="4">
    <source>
        <dbReference type="Proteomes" id="UP000071778"/>
    </source>
</evidence>
<dbReference type="Pfam" id="PF13561">
    <property type="entry name" value="adh_short_C2"/>
    <property type="match status" value="1"/>
</dbReference>
<dbReference type="PATRIC" id="fig|279058.17.peg.1718"/>
<dbReference type="FunFam" id="3.40.50.720:FF:000084">
    <property type="entry name" value="Short-chain dehydrogenase reductase"/>
    <property type="match status" value="1"/>
</dbReference>
<evidence type="ECO:0000313" key="3">
    <source>
        <dbReference type="EMBL" id="AMP09392.1"/>
    </source>
</evidence>
<dbReference type="InterPro" id="IPR002347">
    <property type="entry name" value="SDR_fam"/>
</dbReference>